<gene>
    <name evidence="1" type="ORF">S40285_10745</name>
</gene>
<keyword evidence="2" id="KW-1185">Reference proteome</keyword>
<protein>
    <submittedName>
        <fullName evidence="1">Uncharacterized protein</fullName>
    </submittedName>
</protein>
<dbReference type="OrthoDB" id="427518at2759"/>
<dbReference type="HOGENOM" id="CLU_2279321_0_0_1"/>
<dbReference type="AlphaFoldDB" id="A0A084QXD6"/>
<evidence type="ECO:0000313" key="2">
    <source>
        <dbReference type="Proteomes" id="UP000028524"/>
    </source>
</evidence>
<dbReference type="Proteomes" id="UP000028524">
    <property type="component" value="Unassembled WGS sequence"/>
</dbReference>
<name>A0A084QXD6_STAC4</name>
<organism evidence="1 2">
    <name type="scientific">Stachybotrys chlorohalonatus (strain IBT 40285)</name>
    <dbReference type="NCBI Taxonomy" id="1283841"/>
    <lineage>
        <taxon>Eukaryota</taxon>
        <taxon>Fungi</taxon>
        <taxon>Dikarya</taxon>
        <taxon>Ascomycota</taxon>
        <taxon>Pezizomycotina</taxon>
        <taxon>Sordariomycetes</taxon>
        <taxon>Hypocreomycetidae</taxon>
        <taxon>Hypocreales</taxon>
        <taxon>Stachybotryaceae</taxon>
        <taxon>Stachybotrys</taxon>
    </lineage>
</organism>
<dbReference type="STRING" id="1283841.A0A084QXD6"/>
<proteinExistence type="predicted"/>
<sequence length="102" mass="11576">MDDKDMEMMVSGLDQETDSQETMMISLPFDIRPFFPDAYQGAIIVTTRSSTVEIGKMISLKKLTDVRESLDILSSASHRQIVEDGNYIWVVSLGNRLTVFLR</sequence>
<evidence type="ECO:0000313" key="1">
    <source>
        <dbReference type="EMBL" id="KFA68621.1"/>
    </source>
</evidence>
<dbReference type="EMBL" id="KL659790">
    <property type="protein sequence ID" value="KFA68621.1"/>
    <property type="molecule type" value="Genomic_DNA"/>
</dbReference>
<accession>A0A084QXD6</accession>
<reference evidence="1 2" key="1">
    <citation type="journal article" date="2014" name="BMC Genomics">
        <title>Comparative genome sequencing reveals chemotype-specific gene clusters in the toxigenic black mold Stachybotrys.</title>
        <authorList>
            <person name="Semeiks J."/>
            <person name="Borek D."/>
            <person name="Otwinowski Z."/>
            <person name="Grishin N.V."/>
        </authorList>
    </citation>
    <scope>NUCLEOTIDE SEQUENCE [LARGE SCALE GENOMIC DNA]</scope>
    <source>
        <strain evidence="1 2">IBT 40285</strain>
    </source>
</reference>
<dbReference type="InParanoid" id="A0A084QXD6"/>